<dbReference type="RefSeq" id="XP_033672480.1">
    <property type="nucleotide sequence ID" value="XM_033815495.1"/>
</dbReference>
<reference evidence="4" key="1">
    <citation type="journal article" date="2020" name="Stud. Mycol.">
        <title>101 Dothideomycetes genomes: a test case for predicting lifestyles and emergence of pathogens.</title>
        <authorList>
            <person name="Haridas S."/>
            <person name="Albert R."/>
            <person name="Binder M."/>
            <person name="Bloem J."/>
            <person name="Labutti K."/>
            <person name="Salamov A."/>
            <person name="Andreopoulos B."/>
            <person name="Baker S."/>
            <person name="Barry K."/>
            <person name="Bills G."/>
            <person name="Bluhm B."/>
            <person name="Cannon C."/>
            <person name="Castanera R."/>
            <person name="Culley D."/>
            <person name="Daum C."/>
            <person name="Ezra D."/>
            <person name="Gonzalez J."/>
            <person name="Henrissat B."/>
            <person name="Kuo A."/>
            <person name="Liang C."/>
            <person name="Lipzen A."/>
            <person name="Lutzoni F."/>
            <person name="Magnuson J."/>
            <person name="Mondo S."/>
            <person name="Nolan M."/>
            <person name="Ohm R."/>
            <person name="Pangilinan J."/>
            <person name="Park H.-J."/>
            <person name="Ramirez L."/>
            <person name="Alfaro M."/>
            <person name="Sun H."/>
            <person name="Tritt A."/>
            <person name="Yoshinaga Y."/>
            <person name="Zwiers L.-H."/>
            <person name="Turgeon B."/>
            <person name="Goodwin S."/>
            <person name="Spatafora J."/>
            <person name="Crous P."/>
            <person name="Grigoriev I."/>
        </authorList>
    </citation>
    <scope>NUCLEOTIDE SEQUENCE</scope>
    <source>
        <strain evidence="4">ATCC 36951</strain>
    </source>
</reference>
<dbReference type="EMBL" id="ML993582">
    <property type="protein sequence ID" value="KAF2171591.1"/>
    <property type="molecule type" value="Genomic_DNA"/>
</dbReference>
<dbReference type="Pfam" id="PF00135">
    <property type="entry name" value="COesterase"/>
    <property type="match status" value="1"/>
</dbReference>
<dbReference type="PANTHER" id="PTHR43918">
    <property type="entry name" value="ACETYLCHOLINESTERASE"/>
    <property type="match status" value="1"/>
</dbReference>
<evidence type="ECO:0000256" key="1">
    <source>
        <dbReference type="ARBA" id="ARBA00005964"/>
    </source>
</evidence>
<name>A0A6A6CWV1_ZASCE</name>
<dbReference type="GeneID" id="54568767"/>
<dbReference type="SUPFAM" id="SSF53474">
    <property type="entry name" value="alpha/beta-Hydrolases"/>
    <property type="match status" value="1"/>
</dbReference>
<accession>A0A6A6CWV1</accession>
<dbReference type="InterPro" id="IPR029058">
    <property type="entry name" value="AB_hydrolase_fold"/>
</dbReference>
<evidence type="ECO:0000256" key="2">
    <source>
        <dbReference type="ARBA" id="ARBA00022801"/>
    </source>
</evidence>
<keyword evidence="5" id="KW-1185">Reference proteome</keyword>
<dbReference type="Gene3D" id="3.40.50.1820">
    <property type="entry name" value="alpha/beta hydrolase"/>
    <property type="match status" value="2"/>
</dbReference>
<dbReference type="Proteomes" id="UP000799537">
    <property type="component" value="Unassembled WGS sequence"/>
</dbReference>
<feature type="domain" description="Carboxylesterase type B" evidence="3">
    <location>
        <begin position="10"/>
        <end position="212"/>
    </location>
</feature>
<evidence type="ECO:0000313" key="5">
    <source>
        <dbReference type="Proteomes" id="UP000799537"/>
    </source>
</evidence>
<dbReference type="InterPro" id="IPR002018">
    <property type="entry name" value="CarbesteraseB"/>
</dbReference>
<protein>
    <recommendedName>
        <fullName evidence="3">Carboxylesterase type B domain-containing protein</fullName>
    </recommendedName>
</protein>
<proteinExistence type="inferred from homology"/>
<sequence>MAQESADGYNAMSGDCLKMNIWSPNSGYNPKAVMVWIYGGGLSFSGFERGSINNPAYIGANLAANEDVIVVSFNFRTNIFGFSNAPGTATNNGLRDVRLAIEWIRDNIAAFGGDASRITLFGQSQGAYLISYYAFAFYQDPIAHAFIQQSGSAWSPITQSTSEKASSWKNASAAVGCDQTTYLQVVECMRSQNLSTLVFANYTQRILEHKVSDNPVLMGNNDNEAGFYVFRYGGQENFNLSQAAQDYIGYGLYVCPGAVEAATRANAGYPVYRYEYMGDWPNLELYAGSRAYHTAETSLVFGTMEELSGDPNVELKVTVSRYMQHAWASFSKDPHRGLEELGWPLYNQSGDTLIRLGHAKETSASYVSPAAFDEVCENFE</sequence>
<dbReference type="GO" id="GO:0052689">
    <property type="term" value="F:carboxylic ester hydrolase activity"/>
    <property type="evidence" value="ECO:0007669"/>
    <property type="project" value="TreeGrafter"/>
</dbReference>
<dbReference type="OrthoDB" id="408631at2759"/>
<organism evidence="4 5">
    <name type="scientific">Zasmidium cellare ATCC 36951</name>
    <dbReference type="NCBI Taxonomy" id="1080233"/>
    <lineage>
        <taxon>Eukaryota</taxon>
        <taxon>Fungi</taxon>
        <taxon>Dikarya</taxon>
        <taxon>Ascomycota</taxon>
        <taxon>Pezizomycotina</taxon>
        <taxon>Dothideomycetes</taxon>
        <taxon>Dothideomycetidae</taxon>
        <taxon>Mycosphaerellales</taxon>
        <taxon>Mycosphaerellaceae</taxon>
        <taxon>Zasmidium</taxon>
    </lineage>
</organism>
<dbReference type="AlphaFoldDB" id="A0A6A6CWV1"/>
<dbReference type="InterPro" id="IPR050654">
    <property type="entry name" value="AChE-related_enzymes"/>
</dbReference>
<dbReference type="PANTHER" id="PTHR43918:SF4">
    <property type="entry name" value="CARBOXYLIC ESTER HYDROLASE"/>
    <property type="match status" value="1"/>
</dbReference>
<keyword evidence="2" id="KW-0378">Hydrolase</keyword>
<comment type="similarity">
    <text evidence="1">Belongs to the type-B carboxylesterase/lipase family.</text>
</comment>
<evidence type="ECO:0000259" key="3">
    <source>
        <dbReference type="Pfam" id="PF00135"/>
    </source>
</evidence>
<gene>
    <name evidence="4" type="ORF">M409DRAFT_63239</name>
</gene>
<evidence type="ECO:0000313" key="4">
    <source>
        <dbReference type="EMBL" id="KAF2171591.1"/>
    </source>
</evidence>